<proteinExistence type="predicted"/>
<sequence precursor="true">MITRIAAFAVCVLALSSLATAQPYRTFDGSSNNTLNPSWGQAGTAFLRLAPDSYPDGLGEVYTPSPARPNPRLISNTMFAQSGSVDSATGLTSGVWQWGQFLDHDITLAHTNSAEPMMIMAPADDPYGMTMIPTSRSVVASGEGELRQQENSLTSYIDGSNVYGSDAATAQALRAGVGGRMLTSAGDLLPTTDMAQVADVKMDNSGNPATMFVAGDIRANEQPGLTAMHTLFVREHNRIADALAAMPEYDAVADDDLLYLKARTIVGAEMQSITYNEFLPMLMGAYAPEVADYQYDPSVNAGIANEFSTAMFRLGHTMLNENLLLAGEDGEVVGQIGLRDAYFMGASYLQDSPELVDKLLMGLATQTSQEIDTQVVDDVRNFLFANVQGMGLDLAAINIERGREHGLADYNTMRTTYGEIVADLPSFEEIDLTAAESFAELDVDPTVIAQIESLYDDVNNLDPWVLALAENHVEGTNLGALLLAGLADQFTRLRDGDAHFYMGNSYLWTDEVTSIVDFDDLHLMDIVSWNTEMKHSPMDFFQSTRVPEPSTMVLLALGLVGGWLVRRR</sequence>
<dbReference type="InterPro" id="IPR019791">
    <property type="entry name" value="Haem_peroxidase_animal"/>
</dbReference>
<dbReference type="GO" id="GO:0004601">
    <property type="term" value="F:peroxidase activity"/>
    <property type="evidence" value="ECO:0007669"/>
    <property type="project" value="UniProtKB-KW"/>
</dbReference>
<evidence type="ECO:0000259" key="5">
    <source>
        <dbReference type="Pfam" id="PF07589"/>
    </source>
</evidence>
<dbReference type="OrthoDB" id="9765610at2"/>
<dbReference type="GO" id="GO:0006979">
    <property type="term" value="P:response to oxidative stress"/>
    <property type="evidence" value="ECO:0007669"/>
    <property type="project" value="InterPro"/>
</dbReference>
<dbReference type="GO" id="GO:0020037">
    <property type="term" value="F:heme binding"/>
    <property type="evidence" value="ECO:0007669"/>
    <property type="project" value="InterPro"/>
</dbReference>
<dbReference type="SUPFAM" id="SSF48113">
    <property type="entry name" value="Heme-dependent peroxidases"/>
    <property type="match status" value="1"/>
</dbReference>
<dbReference type="AlphaFoldDB" id="A0A518ALP7"/>
<feature type="signal peptide" evidence="4">
    <location>
        <begin position="1"/>
        <end position="21"/>
    </location>
</feature>
<keyword evidence="7" id="KW-1185">Reference proteome</keyword>
<keyword evidence="3" id="KW-0325">Glycoprotein</keyword>
<dbReference type="RefSeq" id="WP_145252104.1">
    <property type="nucleotide sequence ID" value="NZ_CP036278.1"/>
</dbReference>
<evidence type="ECO:0000256" key="4">
    <source>
        <dbReference type="SAM" id="SignalP"/>
    </source>
</evidence>
<dbReference type="GO" id="GO:0005576">
    <property type="term" value="C:extracellular region"/>
    <property type="evidence" value="ECO:0007669"/>
    <property type="project" value="UniProtKB-SubCell"/>
</dbReference>
<name>A0A518ALP7_9BACT</name>
<dbReference type="InterPro" id="IPR013424">
    <property type="entry name" value="Ice-binding_C"/>
</dbReference>
<feature type="domain" description="Ice-binding protein C-terminal" evidence="5">
    <location>
        <begin position="546"/>
        <end position="568"/>
    </location>
</feature>
<dbReference type="PRINTS" id="PR00457">
    <property type="entry name" value="ANPEROXIDASE"/>
</dbReference>
<keyword evidence="6" id="KW-0560">Oxidoreductase</keyword>
<dbReference type="Pfam" id="PF03098">
    <property type="entry name" value="An_peroxidase"/>
    <property type="match status" value="1"/>
</dbReference>
<keyword evidence="4" id="KW-0732">Signal</keyword>
<dbReference type="KEGG" id="amuc:Pan181_18440"/>
<feature type="chain" id="PRO_5022148395" evidence="4">
    <location>
        <begin position="22"/>
        <end position="568"/>
    </location>
</feature>
<organism evidence="6 7">
    <name type="scientific">Aeoliella mucimassa</name>
    <dbReference type="NCBI Taxonomy" id="2527972"/>
    <lineage>
        <taxon>Bacteria</taxon>
        <taxon>Pseudomonadati</taxon>
        <taxon>Planctomycetota</taxon>
        <taxon>Planctomycetia</taxon>
        <taxon>Pirellulales</taxon>
        <taxon>Lacipirellulaceae</taxon>
        <taxon>Aeoliella</taxon>
    </lineage>
</organism>
<dbReference type="Proteomes" id="UP000315750">
    <property type="component" value="Chromosome"/>
</dbReference>
<dbReference type="Gene3D" id="1.10.640.10">
    <property type="entry name" value="Haem peroxidase domain superfamily, animal type"/>
    <property type="match status" value="1"/>
</dbReference>
<dbReference type="Pfam" id="PF07589">
    <property type="entry name" value="PEP-CTERM"/>
    <property type="match status" value="1"/>
</dbReference>
<dbReference type="PANTHER" id="PTHR11475:SF4">
    <property type="entry name" value="CHORION PEROXIDASE"/>
    <property type="match status" value="1"/>
</dbReference>
<dbReference type="NCBIfam" id="TIGR02595">
    <property type="entry name" value="PEP_CTERM"/>
    <property type="match status" value="1"/>
</dbReference>
<keyword evidence="6" id="KW-0575">Peroxidase</keyword>
<dbReference type="PROSITE" id="PS50292">
    <property type="entry name" value="PEROXIDASE_3"/>
    <property type="match status" value="1"/>
</dbReference>
<keyword evidence="2" id="KW-0964">Secreted</keyword>
<dbReference type="InterPro" id="IPR037120">
    <property type="entry name" value="Haem_peroxidase_sf_animal"/>
</dbReference>
<evidence type="ECO:0000313" key="6">
    <source>
        <dbReference type="EMBL" id="QDU55651.1"/>
    </source>
</evidence>
<reference evidence="6 7" key="1">
    <citation type="submission" date="2019-02" db="EMBL/GenBank/DDBJ databases">
        <title>Deep-cultivation of Planctomycetes and their phenomic and genomic characterization uncovers novel biology.</title>
        <authorList>
            <person name="Wiegand S."/>
            <person name="Jogler M."/>
            <person name="Boedeker C."/>
            <person name="Pinto D."/>
            <person name="Vollmers J."/>
            <person name="Rivas-Marin E."/>
            <person name="Kohn T."/>
            <person name="Peeters S.H."/>
            <person name="Heuer A."/>
            <person name="Rast P."/>
            <person name="Oberbeckmann S."/>
            <person name="Bunk B."/>
            <person name="Jeske O."/>
            <person name="Meyerdierks A."/>
            <person name="Storesund J.E."/>
            <person name="Kallscheuer N."/>
            <person name="Luecker S."/>
            <person name="Lage O.M."/>
            <person name="Pohl T."/>
            <person name="Merkel B.J."/>
            <person name="Hornburger P."/>
            <person name="Mueller R.-W."/>
            <person name="Bruemmer F."/>
            <person name="Labrenz M."/>
            <person name="Spormann A.M."/>
            <person name="Op den Camp H."/>
            <person name="Overmann J."/>
            <person name="Amann R."/>
            <person name="Jetten M.S.M."/>
            <person name="Mascher T."/>
            <person name="Medema M.H."/>
            <person name="Devos D.P."/>
            <person name="Kaster A.-K."/>
            <person name="Ovreas L."/>
            <person name="Rohde M."/>
            <person name="Galperin M.Y."/>
            <person name="Jogler C."/>
        </authorList>
    </citation>
    <scope>NUCLEOTIDE SEQUENCE [LARGE SCALE GENOMIC DNA]</scope>
    <source>
        <strain evidence="6 7">Pan181</strain>
    </source>
</reference>
<gene>
    <name evidence="6" type="ORF">Pan181_18440</name>
</gene>
<comment type="subcellular location">
    <subcellularLocation>
        <location evidence="1">Secreted</location>
    </subcellularLocation>
</comment>
<evidence type="ECO:0000256" key="3">
    <source>
        <dbReference type="ARBA" id="ARBA00023180"/>
    </source>
</evidence>
<accession>A0A518ALP7</accession>
<protein>
    <submittedName>
        <fullName evidence="6">Peroxidase</fullName>
    </submittedName>
</protein>
<evidence type="ECO:0000256" key="1">
    <source>
        <dbReference type="ARBA" id="ARBA00004613"/>
    </source>
</evidence>
<evidence type="ECO:0000313" key="7">
    <source>
        <dbReference type="Proteomes" id="UP000315750"/>
    </source>
</evidence>
<evidence type="ECO:0000256" key="2">
    <source>
        <dbReference type="ARBA" id="ARBA00022525"/>
    </source>
</evidence>
<dbReference type="InterPro" id="IPR010255">
    <property type="entry name" value="Haem_peroxidase_sf"/>
</dbReference>
<dbReference type="EMBL" id="CP036278">
    <property type="protein sequence ID" value="QDU55651.1"/>
    <property type="molecule type" value="Genomic_DNA"/>
</dbReference>
<dbReference type="PANTHER" id="PTHR11475">
    <property type="entry name" value="OXIDASE/PEROXIDASE"/>
    <property type="match status" value="1"/>
</dbReference>